<dbReference type="RefSeq" id="WP_078483872.1">
    <property type="nucleotide sequence ID" value="NZ_MPRL01000038.1"/>
</dbReference>
<organism evidence="3 4">
    <name type="scientific">Solemya pervernicosa gill symbiont</name>
    <dbReference type="NCBI Taxonomy" id="642797"/>
    <lineage>
        <taxon>Bacteria</taxon>
        <taxon>Pseudomonadati</taxon>
        <taxon>Pseudomonadota</taxon>
        <taxon>Gammaproteobacteria</taxon>
        <taxon>sulfur-oxidizing symbionts</taxon>
    </lineage>
</organism>
<dbReference type="Gene3D" id="3.40.50.620">
    <property type="entry name" value="HUPs"/>
    <property type="match status" value="1"/>
</dbReference>
<feature type="domain" description="DUF218" evidence="2">
    <location>
        <begin position="82"/>
        <end position="247"/>
    </location>
</feature>
<dbReference type="EMBL" id="MPRL01000038">
    <property type="protein sequence ID" value="OOZ39920.1"/>
    <property type="molecule type" value="Genomic_DNA"/>
</dbReference>
<proteinExistence type="predicted"/>
<evidence type="ECO:0000313" key="3">
    <source>
        <dbReference type="EMBL" id="OOZ39920.1"/>
    </source>
</evidence>
<sequence>MDILFSRTLELLVYPPASSLVFIMLGAIFLLTKKTSLAILTTSFAVVTLYFASIPFTTEVMSDMLERTPPVTPELIAEKRPQAIVVLGGGRYWNAPEYGGNDVSGDGGLERVRYAAYLYRNTKLPIALIGGDGLKTGTSEAALMQHTLEQEYIVPVRWTDGRSQHTFDNARYAHEVLTGSGIERILLVTHARHMPRAQKAFEDTGLIVIPAPTAYSTPGPTQSGLRAWLPNARTLTQNNAGLHELLGMVWYRIFH</sequence>
<evidence type="ECO:0000256" key="1">
    <source>
        <dbReference type="SAM" id="Phobius"/>
    </source>
</evidence>
<dbReference type="AlphaFoldDB" id="A0A1T2L4G1"/>
<name>A0A1T2L4G1_9GAMM</name>
<keyword evidence="4" id="KW-1185">Reference proteome</keyword>
<dbReference type="InterPro" id="IPR014729">
    <property type="entry name" value="Rossmann-like_a/b/a_fold"/>
</dbReference>
<evidence type="ECO:0000313" key="4">
    <source>
        <dbReference type="Proteomes" id="UP000191110"/>
    </source>
</evidence>
<dbReference type="GO" id="GO:0000270">
    <property type="term" value="P:peptidoglycan metabolic process"/>
    <property type="evidence" value="ECO:0007669"/>
    <property type="project" value="TreeGrafter"/>
</dbReference>
<dbReference type="Pfam" id="PF02698">
    <property type="entry name" value="DUF218"/>
    <property type="match status" value="1"/>
</dbReference>
<dbReference type="InterPro" id="IPR003848">
    <property type="entry name" value="DUF218"/>
</dbReference>
<dbReference type="PANTHER" id="PTHR30336">
    <property type="entry name" value="INNER MEMBRANE PROTEIN, PROBABLE PERMEASE"/>
    <property type="match status" value="1"/>
</dbReference>
<accession>A0A1T2L4G1</accession>
<feature type="transmembrane region" description="Helical" evidence="1">
    <location>
        <begin position="12"/>
        <end position="31"/>
    </location>
</feature>
<dbReference type="CDD" id="cd06259">
    <property type="entry name" value="YdcF-like"/>
    <property type="match status" value="1"/>
</dbReference>
<dbReference type="GO" id="GO:0043164">
    <property type="term" value="P:Gram-negative-bacterium-type cell wall biogenesis"/>
    <property type="evidence" value="ECO:0007669"/>
    <property type="project" value="TreeGrafter"/>
</dbReference>
<keyword evidence="1" id="KW-1133">Transmembrane helix</keyword>
<dbReference type="GO" id="GO:0005886">
    <property type="term" value="C:plasma membrane"/>
    <property type="evidence" value="ECO:0007669"/>
    <property type="project" value="TreeGrafter"/>
</dbReference>
<keyword evidence="1" id="KW-0812">Transmembrane</keyword>
<comment type="caution">
    <text evidence="3">The sequence shown here is derived from an EMBL/GenBank/DDBJ whole genome shotgun (WGS) entry which is preliminary data.</text>
</comment>
<dbReference type="OrthoDB" id="9809813at2"/>
<gene>
    <name evidence="3" type="ORF">BOW53_09640</name>
</gene>
<protein>
    <recommendedName>
        <fullName evidence="2">DUF218 domain-containing protein</fullName>
    </recommendedName>
</protein>
<keyword evidence="1" id="KW-0472">Membrane</keyword>
<dbReference type="Proteomes" id="UP000191110">
    <property type="component" value="Unassembled WGS sequence"/>
</dbReference>
<feature type="transmembrane region" description="Helical" evidence="1">
    <location>
        <begin position="37"/>
        <end position="57"/>
    </location>
</feature>
<dbReference type="PANTHER" id="PTHR30336:SF4">
    <property type="entry name" value="ENVELOPE BIOGENESIS FACTOR ELYC"/>
    <property type="match status" value="1"/>
</dbReference>
<dbReference type="InterPro" id="IPR051599">
    <property type="entry name" value="Cell_Envelope_Assoc"/>
</dbReference>
<reference evidence="3 4" key="1">
    <citation type="submission" date="2016-11" db="EMBL/GenBank/DDBJ databases">
        <title>Mixed transmission modes and dynamic genome evolution in an obligate animal-bacterial symbiosis.</title>
        <authorList>
            <person name="Russell S.L."/>
            <person name="Corbett-Detig R.B."/>
            <person name="Cavanaugh C.M."/>
        </authorList>
    </citation>
    <scope>NUCLEOTIDE SEQUENCE [LARGE SCALE GENOMIC DNA]</scope>
    <source>
        <strain evidence="3">Sveles-Q1</strain>
    </source>
</reference>
<evidence type="ECO:0000259" key="2">
    <source>
        <dbReference type="Pfam" id="PF02698"/>
    </source>
</evidence>